<dbReference type="InterPro" id="IPR016040">
    <property type="entry name" value="NAD(P)-bd_dom"/>
</dbReference>
<evidence type="ECO:0000256" key="5">
    <source>
        <dbReference type="ARBA" id="ARBA00013189"/>
    </source>
</evidence>
<keyword evidence="9 10" id="KW-0119">Carbohydrate metabolism</keyword>
<organism evidence="13 14">
    <name type="scientific">Candidatus Berkelbacteria bacterium CG10_big_fil_rev_8_21_14_0_10_43_13</name>
    <dbReference type="NCBI Taxonomy" id="1974514"/>
    <lineage>
        <taxon>Bacteria</taxon>
        <taxon>Candidatus Berkelbacteria</taxon>
    </lineage>
</organism>
<dbReference type="PANTHER" id="PTHR43725">
    <property type="entry name" value="UDP-GLUCOSE 4-EPIMERASE"/>
    <property type="match status" value="1"/>
</dbReference>
<proteinExistence type="inferred from homology"/>
<dbReference type="InterPro" id="IPR005886">
    <property type="entry name" value="UDP_G4E"/>
</dbReference>
<gene>
    <name evidence="13" type="ORF">COT78_00385</name>
</gene>
<evidence type="ECO:0000256" key="4">
    <source>
        <dbReference type="ARBA" id="ARBA00007637"/>
    </source>
</evidence>
<dbReference type="GO" id="GO:0006012">
    <property type="term" value="P:galactose metabolic process"/>
    <property type="evidence" value="ECO:0007669"/>
    <property type="project" value="UniProtKB-UniPathway"/>
</dbReference>
<evidence type="ECO:0000256" key="3">
    <source>
        <dbReference type="ARBA" id="ARBA00004947"/>
    </source>
</evidence>
<comment type="cofactor">
    <cofactor evidence="2 10">
        <name>NAD(+)</name>
        <dbReference type="ChEBI" id="CHEBI:57540"/>
    </cofactor>
</comment>
<accession>A0A2H0W9J2</accession>
<evidence type="ECO:0000256" key="2">
    <source>
        <dbReference type="ARBA" id="ARBA00001911"/>
    </source>
</evidence>
<dbReference type="Proteomes" id="UP000231382">
    <property type="component" value="Unassembled WGS sequence"/>
</dbReference>
<keyword evidence="7 10" id="KW-0520">NAD</keyword>
<evidence type="ECO:0000256" key="7">
    <source>
        <dbReference type="ARBA" id="ARBA00023027"/>
    </source>
</evidence>
<feature type="domain" description="NAD-dependent epimerase/dehydratase" evidence="11">
    <location>
        <begin position="9"/>
        <end position="137"/>
    </location>
</feature>
<feature type="domain" description="NAD(P)-binding" evidence="12">
    <location>
        <begin position="198"/>
        <end position="375"/>
    </location>
</feature>
<dbReference type="EMBL" id="PEZW01000004">
    <property type="protein sequence ID" value="PIS08027.1"/>
    <property type="molecule type" value="Genomic_DNA"/>
</dbReference>
<dbReference type="InterPro" id="IPR001509">
    <property type="entry name" value="Epimerase_deHydtase"/>
</dbReference>
<evidence type="ECO:0000256" key="1">
    <source>
        <dbReference type="ARBA" id="ARBA00000083"/>
    </source>
</evidence>
<dbReference type="Pfam" id="PF16363">
    <property type="entry name" value="GDP_Man_Dehyd"/>
    <property type="match status" value="1"/>
</dbReference>
<dbReference type="PANTHER" id="PTHR43725:SF53">
    <property type="entry name" value="UDP-ARABINOSE 4-EPIMERASE 1"/>
    <property type="match status" value="1"/>
</dbReference>
<dbReference type="GO" id="GO:0003978">
    <property type="term" value="F:UDP-glucose 4-epimerase activity"/>
    <property type="evidence" value="ECO:0007669"/>
    <property type="project" value="UniProtKB-UniRule"/>
</dbReference>
<keyword evidence="8 10" id="KW-0413">Isomerase</keyword>
<name>A0A2H0W9J2_9BACT</name>
<dbReference type="UniPathway" id="UPA00214"/>
<evidence type="ECO:0000256" key="8">
    <source>
        <dbReference type="ARBA" id="ARBA00023235"/>
    </source>
</evidence>
<reference evidence="14" key="1">
    <citation type="submission" date="2017-09" db="EMBL/GenBank/DDBJ databases">
        <title>Depth-based differentiation of microbial function through sediment-hosted aquifers and enrichment of novel symbionts in the deep terrestrial subsurface.</title>
        <authorList>
            <person name="Probst A.J."/>
            <person name="Ladd B."/>
            <person name="Jarett J.K."/>
            <person name="Geller-Mcgrath D.E."/>
            <person name="Sieber C.M.K."/>
            <person name="Emerson J.B."/>
            <person name="Anantharaman K."/>
            <person name="Thomas B.C."/>
            <person name="Malmstrom R."/>
            <person name="Stieglmeier M."/>
            <person name="Klingl A."/>
            <person name="Woyke T."/>
            <person name="Ryan C.M."/>
            <person name="Banfield J.F."/>
        </authorList>
    </citation>
    <scope>NUCLEOTIDE SEQUENCE [LARGE SCALE GENOMIC DNA]</scope>
</reference>
<comment type="similarity">
    <text evidence="4 10">Belongs to the NAD(P)-dependent epimerase/dehydratase family.</text>
</comment>
<evidence type="ECO:0000256" key="9">
    <source>
        <dbReference type="ARBA" id="ARBA00023277"/>
    </source>
</evidence>
<comment type="subunit">
    <text evidence="10">Homodimer.</text>
</comment>
<comment type="pathway">
    <text evidence="3 10">Carbohydrate metabolism; galactose metabolism.</text>
</comment>
<evidence type="ECO:0000313" key="13">
    <source>
        <dbReference type="EMBL" id="PIS08027.1"/>
    </source>
</evidence>
<dbReference type="Gene3D" id="3.90.25.10">
    <property type="entry name" value="UDP-galactose 4-epimerase, domain 1"/>
    <property type="match status" value="1"/>
</dbReference>
<dbReference type="CDD" id="cd05247">
    <property type="entry name" value="UDP_G4E_1_SDR_e"/>
    <property type="match status" value="1"/>
</dbReference>
<comment type="catalytic activity">
    <reaction evidence="1 10">
        <text>UDP-alpha-D-glucose = UDP-alpha-D-galactose</text>
        <dbReference type="Rhea" id="RHEA:22168"/>
        <dbReference type="ChEBI" id="CHEBI:58885"/>
        <dbReference type="ChEBI" id="CHEBI:66914"/>
        <dbReference type="EC" id="5.1.3.2"/>
    </reaction>
</comment>
<dbReference type="Gene3D" id="3.40.50.720">
    <property type="entry name" value="NAD(P)-binding Rossmann-like Domain"/>
    <property type="match status" value="2"/>
</dbReference>
<dbReference type="EC" id="5.1.3.2" evidence="5 10"/>
<evidence type="ECO:0000313" key="14">
    <source>
        <dbReference type="Proteomes" id="UP000231382"/>
    </source>
</evidence>
<comment type="caution">
    <text evidence="13">The sequence shown here is derived from an EMBL/GenBank/DDBJ whole genome shotgun (WGS) entry which is preliminary data.</text>
</comment>
<evidence type="ECO:0000256" key="10">
    <source>
        <dbReference type="RuleBase" id="RU366046"/>
    </source>
</evidence>
<dbReference type="InterPro" id="IPR036291">
    <property type="entry name" value="NAD(P)-bd_dom_sf"/>
</dbReference>
<dbReference type="AlphaFoldDB" id="A0A2H0W9J2"/>
<dbReference type="Pfam" id="PF01370">
    <property type="entry name" value="Epimerase"/>
    <property type="match status" value="1"/>
</dbReference>
<evidence type="ECO:0000259" key="12">
    <source>
        <dbReference type="Pfam" id="PF16363"/>
    </source>
</evidence>
<sequence length="391" mass="44207">MKQSNNQTILVTGGAGYIGSLTVKQLCDDGYDVVVLDSLENGHREAVDPRAQLEIVDLADLDQTEKVFEKHKIEAVIDFAAYLAVGESMENPEKYIRNNVINFIKLLHCMKRYDVRNIIKSSTASTYGNPKKESDFPLIESYQENYQPSHSALLPGKWKDKELEGEEFFQEIITYYDFFYKSIPDFALSQADITKLRIPTSVYGLTKLLDEIILEKYNRILGINWVALRYFNVCGASLDGKMGEDKPKPTTLMTLAIWSLLDKIDKLQVFGNDYPTKDGTGIRDYVHPLDLATGHISALEYLLDGNKSAVFNLGNGTGYSVFEVIKAVEIASHKKVKYEIKSRRSGDPAISFCDPRKAKNILGWRAKYNLTDMAETAWKWHSKHPEGYNGG</sequence>
<dbReference type="SUPFAM" id="SSF51735">
    <property type="entry name" value="NAD(P)-binding Rossmann-fold domains"/>
    <property type="match status" value="1"/>
</dbReference>
<evidence type="ECO:0000256" key="6">
    <source>
        <dbReference type="ARBA" id="ARBA00018569"/>
    </source>
</evidence>
<evidence type="ECO:0000259" key="11">
    <source>
        <dbReference type="Pfam" id="PF01370"/>
    </source>
</evidence>
<protein>
    <recommendedName>
        <fullName evidence="6 10">UDP-glucose 4-epimerase</fullName>
        <ecNumber evidence="5 10">5.1.3.2</ecNumber>
    </recommendedName>
</protein>